<dbReference type="PANTHER" id="PTHR30336:SF6">
    <property type="entry name" value="INTEGRAL MEMBRANE PROTEIN"/>
    <property type="match status" value="1"/>
</dbReference>
<sequence length="197" mass="22140">MGLYVLLISKLVITQTAVHETFNDIDSIPENKVGVLLGTGKYLKSGTISKYYTHRIEAAVALFKAGKIKVILVSGDHGVAGYNEPQYFKEDLMRLGIPENKIVLDYAGFRTLDSVVRAKKVFGLKKYTIISQKWHNQRAIYLAKNYGLEVIGYNSKDVNGVFPLTINSREYAARTKAILDILFHKKPKFLGSKIEIL</sequence>
<evidence type="ECO:0000313" key="3">
    <source>
        <dbReference type="Proteomes" id="UP000077013"/>
    </source>
</evidence>
<evidence type="ECO:0000313" key="2">
    <source>
        <dbReference type="EMBL" id="OAB81868.1"/>
    </source>
</evidence>
<dbReference type="InterPro" id="IPR051599">
    <property type="entry name" value="Cell_Envelope_Assoc"/>
</dbReference>
<accession>A0A167KGI7</accession>
<proteinExistence type="predicted"/>
<dbReference type="PANTHER" id="PTHR30336">
    <property type="entry name" value="INNER MEMBRANE PROTEIN, PROBABLE PERMEASE"/>
    <property type="match status" value="1"/>
</dbReference>
<dbReference type="STRING" id="1763537.ULVI_00350"/>
<protein>
    <submittedName>
        <fullName evidence="2">Protein SanA</fullName>
    </submittedName>
</protein>
<organism evidence="2 3">
    <name type="scientific">Cochleicola gelatinilyticus</name>
    <dbReference type="NCBI Taxonomy" id="1763537"/>
    <lineage>
        <taxon>Bacteria</taxon>
        <taxon>Pseudomonadati</taxon>
        <taxon>Bacteroidota</taxon>
        <taxon>Flavobacteriia</taxon>
        <taxon>Flavobacteriales</taxon>
        <taxon>Flavobacteriaceae</taxon>
        <taxon>Cochleicola</taxon>
    </lineage>
</organism>
<dbReference type="CDD" id="cd06259">
    <property type="entry name" value="YdcF-like"/>
    <property type="match status" value="1"/>
</dbReference>
<dbReference type="Proteomes" id="UP000077013">
    <property type="component" value="Unassembled WGS sequence"/>
</dbReference>
<comment type="caution">
    <text evidence="2">The sequence shown here is derived from an EMBL/GenBank/DDBJ whole genome shotgun (WGS) entry which is preliminary data.</text>
</comment>
<keyword evidence="3" id="KW-1185">Reference proteome</keyword>
<dbReference type="Pfam" id="PF02698">
    <property type="entry name" value="DUF218"/>
    <property type="match status" value="1"/>
</dbReference>
<dbReference type="InterPro" id="IPR003848">
    <property type="entry name" value="DUF218"/>
</dbReference>
<gene>
    <name evidence="2" type="ORF">ULVI_00350</name>
</gene>
<feature type="domain" description="DUF218" evidence="1">
    <location>
        <begin position="35"/>
        <end position="163"/>
    </location>
</feature>
<dbReference type="OrthoDB" id="9782395at2"/>
<dbReference type="EMBL" id="LRXL01000001">
    <property type="protein sequence ID" value="OAB81868.1"/>
    <property type="molecule type" value="Genomic_DNA"/>
</dbReference>
<reference evidence="2 3" key="1">
    <citation type="submission" date="2016-02" db="EMBL/GenBank/DDBJ databases">
        <title>Ulvibacter sp. LPB0005, isolated from Thais luteostoma.</title>
        <authorList>
            <person name="Shin S.-K."/>
            <person name="Yi H."/>
        </authorList>
    </citation>
    <scope>NUCLEOTIDE SEQUENCE [LARGE SCALE GENOMIC DNA]</scope>
    <source>
        <strain evidence="2 3">LPB0005</strain>
    </source>
</reference>
<name>A0A167KGI7_9FLAO</name>
<dbReference type="GO" id="GO:0005886">
    <property type="term" value="C:plasma membrane"/>
    <property type="evidence" value="ECO:0007669"/>
    <property type="project" value="TreeGrafter"/>
</dbReference>
<evidence type="ECO:0000259" key="1">
    <source>
        <dbReference type="Pfam" id="PF02698"/>
    </source>
</evidence>
<dbReference type="AlphaFoldDB" id="A0A167KGI7"/>